<dbReference type="InterPro" id="IPR008557">
    <property type="entry name" value="PhoX"/>
</dbReference>
<reference evidence="2" key="1">
    <citation type="submission" date="2012-05" db="EMBL/GenBank/DDBJ databases">
        <authorList>
            <person name="Studholme D.J."/>
            <person name="Wasukira A."/>
            <person name="Grant M."/>
        </authorList>
    </citation>
    <scope>NUCLEOTIDE SEQUENCE [LARGE SCALE GENOMIC DNA]</scope>
    <source>
        <strain evidence="2">NCPPB 890</strain>
    </source>
</reference>
<name>A0A836ZTP1_XANVA</name>
<proteinExistence type="predicted"/>
<sequence>MSALQSRQAQAATSPSTRLAPVPSRYDPLAPVADQSTGLPLLQLPQGFSYRAFGWSGDRMDDGQPCPDRHDDMAVVGLRRPDWRPGGDPLRGLEYVLIRNHERGAGSPFR</sequence>
<feature type="region of interest" description="Disordered" evidence="1">
    <location>
        <begin position="1"/>
        <end position="33"/>
    </location>
</feature>
<evidence type="ECO:0000256" key="1">
    <source>
        <dbReference type="SAM" id="MobiDB-lite"/>
    </source>
</evidence>
<protein>
    <submittedName>
        <fullName evidence="2">Uncharacterized protein</fullName>
    </submittedName>
</protein>
<comment type="caution">
    <text evidence="2">The sequence shown here is derived from an EMBL/GenBank/DDBJ whole genome shotgun (WGS) entry which is preliminary data.</text>
</comment>
<dbReference type="AlphaFoldDB" id="A0A836ZTP1"/>
<organism evidence="2">
    <name type="scientific">Xanthomonas vasicola pv. vasculorum NCPPB 890</name>
    <dbReference type="NCBI Taxonomy" id="1184265"/>
    <lineage>
        <taxon>Bacteria</taxon>
        <taxon>Pseudomonadati</taxon>
        <taxon>Pseudomonadota</taxon>
        <taxon>Gammaproteobacteria</taxon>
        <taxon>Lysobacterales</taxon>
        <taxon>Lysobacteraceae</taxon>
        <taxon>Xanthomonas</taxon>
    </lineage>
</organism>
<dbReference type="Pfam" id="PF05787">
    <property type="entry name" value="PhoX"/>
    <property type="match status" value="1"/>
</dbReference>
<evidence type="ECO:0000313" key="2">
    <source>
        <dbReference type="EMBL" id="KFA03681.1"/>
    </source>
</evidence>
<gene>
    <name evidence="2" type="ORF">A11K_0101990</name>
</gene>
<accession>A0A836ZTP1</accession>
<dbReference type="EMBL" id="AKBN01000094">
    <property type="protein sequence ID" value="KFA03681.1"/>
    <property type="molecule type" value="Genomic_DNA"/>
</dbReference>
<feature type="compositionally biased region" description="Polar residues" evidence="1">
    <location>
        <begin position="1"/>
        <end position="17"/>
    </location>
</feature>